<dbReference type="InterPro" id="IPR001683">
    <property type="entry name" value="PX_dom"/>
</dbReference>
<dbReference type="VEuPathDB" id="FungiDB:H257_07452"/>
<evidence type="ECO:0000313" key="2">
    <source>
        <dbReference type="EMBL" id="ETV79444.1"/>
    </source>
</evidence>
<dbReference type="GO" id="GO:0005768">
    <property type="term" value="C:endosome"/>
    <property type="evidence" value="ECO:0007669"/>
    <property type="project" value="TreeGrafter"/>
</dbReference>
<dbReference type="Gene3D" id="3.30.1520.10">
    <property type="entry name" value="Phox-like domain"/>
    <property type="match status" value="1"/>
</dbReference>
<dbReference type="STRING" id="112090.W4GK78"/>
<dbReference type="RefSeq" id="XP_009831285.1">
    <property type="nucleotide sequence ID" value="XM_009832983.1"/>
</dbReference>
<dbReference type="PANTHER" id="PTHR10555">
    <property type="entry name" value="SORTING NEXIN"/>
    <property type="match status" value="1"/>
</dbReference>
<protein>
    <recommendedName>
        <fullName evidence="1">PX domain-containing protein</fullName>
    </recommendedName>
</protein>
<dbReference type="InterPro" id="IPR036871">
    <property type="entry name" value="PX_dom_sf"/>
</dbReference>
<dbReference type="SMART" id="SM00312">
    <property type="entry name" value="PX"/>
    <property type="match status" value="1"/>
</dbReference>
<dbReference type="AlphaFoldDB" id="W4GK78"/>
<accession>W4GK78</accession>
<dbReference type="OrthoDB" id="5227681at2759"/>
<reference evidence="2" key="1">
    <citation type="submission" date="2013-12" db="EMBL/GenBank/DDBJ databases">
        <title>The Genome Sequence of Aphanomyces astaci APO3.</title>
        <authorList>
            <consortium name="The Broad Institute Genomics Platform"/>
            <person name="Russ C."/>
            <person name="Tyler B."/>
            <person name="van West P."/>
            <person name="Dieguez-Uribeondo J."/>
            <person name="Young S.K."/>
            <person name="Zeng Q."/>
            <person name="Gargeya S."/>
            <person name="Fitzgerald M."/>
            <person name="Abouelleil A."/>
            <person name="Alvarado L."/>
            <person name="Chapman S.B."/>
            <person name="Gainer-Dewar J."/>
            <person name="Goldberg J."/>
            <person name="Griggs A."/>
            <person name="Gujja S."/>
            <person name="Hansen M."/>
            <person name="Howarth C."/>
            <person name="Imamovic A."/>
            <person name="Ireland A."/>
            <person name="Larimer J."/>
            <person name="McCowan C."/>
            <person name="Murphy C."/>
            <person name="Pearson M."/>
            <person name="Poon T.W."/>
            <person name="Priest M."/>
            <person name="Roberts A."/>
            <person name="Saif S."/>
            <person name="Shea T."/>
            <person name="Sykes S."/>
            <person name="Wortman J."/>
            <person name="Nusbaum C."/>
            <person name="Birren B."/>
        </authorList>
    </citation>
    <scope>NUCLEOTIDE SEQUENCE [LARGE SCALE GENOMIC DNA]</scope>
    <source>
        <strain evidence="2">APO3</strain>
    </source>
</reference>
<dbReference type="EMBL" id="KI913128">
    <property type="protein sequence ID" value="ETV79444.1"/>
    <property type="molecule type" value="Genomic_DNA"/>
</dbReference>
<evidence type="ECO:0000259" key="1">
    <source>
        <dbReference type="PROSITE" id="PS50195"/>
    </source>
</evidence>
<feature type="domain" description="PX" evidence="1">
    <location>
        <begin position="44"/>
        <end position="151"/>
    </location>
</feature>
<dbReference type="GeneID" id="20809448"/>
<organism evidence="2">
    <name type="scientific">Aphanomyces astaci</name>
    <name type="common">Crayfish plague agent</name>
    <dbReference type="NCBI Taxonomy" id="112090"/>
    <lineage>
        <taxon>Eukaryota</taxon>
        <taxon>Sar</taxon>
        <taxon>Stramenopiles</taxon>
        <taxon>Oomycota</taxon>
        <taxon>Saprolegniomycetes</taxon>
        <taxon>Saprolegniales</taxon>
        <taxon>Verrucalvaceae</taxon>
        <taxon>Aphanomyces</taxon>
    </lineage>
</organism>
<dbReference type="PROSITE" id="PS50195">
    <property type="entry name" value="PX"/>
    <property type="match status" value="1"/>
</dbReference>
<gene>
    <name evidence="2" type="ORF">H257_07452</name>
</gene>
<name>W4GK78_APHAT</name>
<dbReference type="Gene3D" id="1.20.1270.60">
    <property type="entry name" value="Arfaptin homology (AH) domain/BAR domain"/>
    <property type="match status" value="1"/>
</dbReference>
<dbReference type="SUPFAM" id="SSF64268">
    <property type="entry name" value="PX domain"/>
    <property type="match status" value="1"/>
</dbReference>
<proteinExistence type="predicted"/>
<dbReference type="GO" id="GO:0035091">
    <property type="term" value="F:phosphatidylinositol binding"/>
    <property type="evidence" value="ECO:0007669"/>
    <property type="project" value="InterPro"/>
</dbReference>
<dbReference type="Pfam" id="PF00787">
    <property type="entry name" value="PX"/>
    <property type="match status" value="1"/>
</dbReference>
<dbReference type="InterPro" id="IPR027267">
    <property type="entry name" value="AH/BAR_dom_sf"/>
</dbReference>
<sequence>MFSTAAKATSVDAIAASMNTMKICHGSKINMQEHDSWCKQTVRNPIVISVSEPETRGSYIKKYTTYAVRQDSSSGVRRRFSDFSWLHATLAGRYVGMLIPSMPEKVVYKSDACIRSRMRGLTIFVNQIMRSPYLRQDAAVVGFLGVADDTEWDHVKKSSSVLENAGVGHLKWMQCLMASVVPDDPDKFLVGIKRDVEHVEKCCADLSTSTKKIEEKCSALSKDISELHLVFNQWKNVEFNACDDKHTELNAILSTTTTTMAGWHDVQYHQPVIHDLMLHEGIKYIAAQVRDFKDILKQRDAALAQHDKVTKPTPAVGVSKTHSYFPRYVATEPTAADMEASASRHEHIASCITRALFFSEAKRIKSLKAQLLRDTMGPFACAEYHVAKRVSILYGDGVGQLYVGRRHFPDRNARGGQGGVGCRRCRRPSRQSSRRYFISRSCATSSYSAGCIQL</sequence>
<dbReference type="PANTHER" id="PTHR10555:SF170">
    <property type="entry name" value="FI18122P1"/>
    <property type="match status" value="1"/>
</dbReference>